<comment type="caution">
    <text evidence="3">The sequence shown here is derived from an EMBL/GenBank/DDBJ whole genome shotgun (WGS) entry which is preliminary data.</text>
</comment>
<feature type="non-terminal residue" evidence="3">
    <location>
        <position position="245"/>
    </location>
</feature>
<evidence type="ECO:0000259" key="2">
    <source>
        <dbReference type="Pfam" id="PF06527"/>
    </source>
</evidence>
<reference evidence="3 4" key="1">
    <citation type="submission" date="2019-07" db="EMBL/GenBank/DDBJ databases">
        <title>Rhodococcus cavernicolus sp. nov., isolated from a cave.</title>
        <authorList>
            <person name="Lee S.D."/>
        </authorList>
    </citation>
    <scope>NUCLEOTIDE SEQUENCE [LARGE SCALE GENOMIC DNA]</scope>
    <source>
        <strain evidence="3 4">C1-24</strain>
    </source>
</reference>
<dbReference type="AlphaFoldDB" id="A0A5A7S409"/>
<dbReference type="Pfam" id="PF06527">
    <property type="entry name" value="TniQ"/>
    <property type="match status" value="1"/>
</dbReference>
<evidence type="ECO:0000256" key="1">
    <source>
        <dbReference type="SAM" id="MobiDB-lite"/>
    </source>
</evidence>
<feature type="domain" description="TniQ" evidence="2">
    <location>
        <begin position="33"/>
        <end position="164"/>
    </location>
</feature>
<dbReference type="Proteomes" id="UP000322244">
    <property type="component" value="Unassembled WGS sequence"/>
</dbReference>
<organism evidence="3 4">
    <name type="scientific">Antrihabitans cavernicola</name>
    <dbReference type="NCBI Taxonomy" id="2495913"/>
    <lineage>
        <taxon>Bacteria</taxon>
        <taxon>Bacillati</taxon>
        <taxon>Actinomycetota</taxon>
        <taxon>Actinomycetes</taxon>
        <taxon>Mycobacteriales</taxon>
        <taxon>Nocardiaceae</taxon>
        <taxon>Antrihabitans</taxon>
    </lineage>
</organism>
<gene>
    <name evidence="3" type="ORF">FOY51_27000</name>
</gene>
<protein>
    <submittedName>
        <fullName evidence="3">TniQ family protein</fullName>
    </submittedName>
</protein>
<dbReference type="OrthoDB" id="3874088at2"/>
<proteinExistence type="predicted"/>
<dbReference type="RefSeq" id="WP_149433361.1">
    <property type="nucleotide sequence ID" value="NZ_VLNY01000036.1"/>
</dbReference>
<dbReference type="EMBL" id="VLNY01000036">
    <property type="protein sequence ID" value="KAA0015719.1"/>
    <property type="molecule type" value="Genomic_DNA"/>
</dbReference>
<feature type="region of interest" description="Disordered" evidence="1">
    <location>
        <begin position="1"/>
        <end position="23"/>
    </location>
</feature>
<sequence length="245" mass="26834">MPHRPPARSADRGPTPQSRPIVTVRGGGIDRWPIAVPVGDGEAVFGWLVRVSHRYGLTPRQVLQHTGIRAQPASVGAVSAALAADTGVLSATLGLPITGLQASVAPVPLDVALRQYLTNYHCVDYKPRPGSRFCPCCLADADPRWQAGWFSPLQLVCERHQVHLRVRCPSCEQVPFSTVAWLGRVTETYRCPQRRSRDRVTHPRRVMAFCRQDLRRVDVVTADGALVAAQQQLSALAATMIVDPL</sequence>
<name>A0A5A7S409_9NOCA</name>
<accession>A0A5A7S409</accession>
<keyword evidence="4" id="KW-1185">Reference proteome</keyword>
<evidence type="ECO:0000313" key="4">
    <source>
        <dbReference type="Proteomes" id="UP000322244"/>
    </source>
</evidence>
<dbReference type="InterPro" id="IPR009492">
    <property type="entry name" value="TniQ"/>
</dbReference>
<evidence type="ECO:0000313" key="3">
    <source>
        <dbReference type="EMBL" id="KAA0015719.1"/>
    </source>
</evidence>